<gene>
    <name evidence="1" type="ORF">L211DRAFT_832818</name>
</gene>
<keyword evidence="2" id="KW-1185">Reference proteome</keyword>
<dbReference type="Proteomes" id="UP000267821">
    <property type="component" value="Unassembled WGS sequence"/>
</dbReference>
<sequence>MDPNTADDFLPLTSTTLDLRTPSLAPLRHRTHLKKYYTTNLPTRAFPKPIPFSHALTLPTTTLVSELSAWESSGIYNELLHPNIPINLLTARGQRRRIYTASRIAAGLVWGNHCACPGCKRERRQMNQKARKANYTKGEVEDGILEKNGMEVDEWEIKMGGIPWWTEGHKGEDEDDGCDELSMQMLPPARDAWAKLVDDAVGVWDGKRRRCVEELGWDVCSDVGACISACSPSGWSEDGEEFGEDEDGDWDKMSVCTV</sequence>
<name>A0A3N4M184_9PEZI</name>
<proteinExistence type="predicted"/>
<dbReference type="InParanoid" id="A0A3N4M184"/>
<dbReference type="AlphaFoldDB" id="A0A3N4M184"/>
<reference evidence="1 2" key="1">
    <citation type="journal article" date="2018" name="Nat. Ecol. Evol.">
        <title>Pezizomycetes genomes reveal the molecular basis of ectomycorrhizal truffle lifestyle.</title>
        <authorList>
            <person name="Murat C."/>
            <person name="Payen T."/>
            <person name="Noel B."/>
            <person name="Kuo A."/>
            <person name="Morin E."/>
            <person name="Chen J."/>
            <person name="Kohler A."/>
            <person name="Krizsan K."/>
            <person name="Balestrini R."/>
            <person name="Da Silva C."/>
            <person name="Montanini B."/>
            <person name="Hainaut M."/>
            <person name="Levati E."/>
            <person name="Barry K.W."/>
            <person name="Belfiori B."/>
            <person name="Cichocki N."/>
            <person name="Clum A."/>
            <person name="Dockter R.B."/>
            <person name="Fauchery L."/>
            <person name="Guy J."/>
            <person name="Iotti M."/>
            <person name="Le Tacon F."/>
            <person name="Lindquist E.A."/>
            <person name="Lipzen A."/>
            <person name="Malagnac F."/>
            <person name="Mello A."/>
            <person name="Molinier V."/>
            <person name="Miyauchi S."/>
            <person name="Poulain J."/>
            <person name="Riccioni C."/>
            <person name="Rubini A."/>
            <person name="Sitrit Y."/>
            <person name="Splivallo R."/>
            <person name="Traeger S."/>
            <person name="Wang M."/>
            <person name="Zifcakova L."/>
            <person name="Wipf D."/>
            <person name="Zambonelli A."/>
            <person name="Paolocci F."/>
            <person name="Nowrousian M."/>
            <person name="Ottonello S."/>
            <person name="Baldrian P."/>
            <person name="Spatafora J.W."/>
            <person name="Henrissat B."/>
            <person name="Nagy L.G."/>
            <person name="Aury J.M."/>
            <person name="Wincker P."/>
            <person name="Grigoriev I.V."/>
            <person name="Bonfante P."/>
            <person name="Martin F.M."/>
        </authorList>
    </citation>
    <scope>NUCLEOTIDE SEQUENCE [LARGE SCALE GENOMIC DNA]</scope>
    <source>
        <strain evidence="1 2">ATCC MYA-4762</strain>
    </source>
</reference>
<evidence type="ECO:0000313" key="1">
    <source>
        <dbReference type="EMBL" id="RPB28934.1"/>
    </source>
</evidence>
<accession>A0A3N4M184</accession>
<protein>
    <submittedName>
        <fullName evidence="1">Uncharacterized protein</fullName>
    </submittedName>
</protein>
<dbReference type="OrthoDB" id="5335582at2759"/>
<dbReference type="EMBL" id="ML121528">
    <property type="protein sequence ID" value="RPB28934.1"/>
    <property type="molecule type" value="Genomic_DNA"/>
</dbReference>
<organism evidence="1 2">
    <name type="scientific">Terfezia boudieri ATCC MYA-4762</name>
    <dbReference type="NCBI Taxonomy" id="1051890"/>
    <lineage>
        <taxon>Eukaryota</taxon>
        <taxon>Fungi</taxon>
        <taxon>Dikarya</taxon>
        <taxon>Ascomycota</taxon>
        <taxon>Pezizomycotina</taxon>
        <taxon>Pezizomycetes</taxon>
        <taxon>Pezizales</taxon>
        <taxon>Pezizaceae</taxon>
        <taxon>Terfezia</taxon>
    </lineage>
</organism>
<evidence type="ECO:0000313" key="2">
    <source>
        <dbReference type="Proteomes" id="UP000267821"/>
    </source>
</evidence>